<feature type="non-terminal residue" evidence="1">
    <location>
        <position position="1"/>
    </location>
</feature>
<feature type="non-terminal residue" evidence="1">
    <location>
        <position position="67"/>
    </location>
</feature>
<organism evidence="1 2">
    <name type="scientific">Chaenocephalus aceratus</name>
    <name type="common">Blackfin icefish</name>
    <name type="synonym">Chaenichthys aceratus</name>
    <dbReference type="NCBI Taxonomy" id="36190"/>
    <lineage>
        <taxon>Eukaryota</taxon>
        <taxon>Metazoa</taxon>
        <taxon>Chordata</taxon>
        <taxon>Craniata</taxon>
        <taxon>Vertebrata</taxon>
        <taxon>Euteleostomi</taxon>
        <taxon>Actinopterygii</taxon>
        <taxon>Neopterygii</taxon>
        <taxon>Teleostei</taxon>
        <taxon>Neoteleostei</taxon>
        <taxon>Acanthomorphata</taxon>
        <taxon>Eupercaria</taxon>
        <taxon>Perciformes</taxon>
        <taxon>Notothenioidei</taxon>
        <taxon>Channichthyidae</taxon>
        <taxon>Chaenocephalus</taxon>
    </lineage>
</organism>
<keyword evidence="2" id="KW-1185">Reference proteome</keyword>
<comment type="caution">
    <text evidence="1">The sequence shown here is derived from an EMBL/GenBank/DDBJ whole genome shotgun (WGS) entry which is preliminary data.</text>
</comment>
<proteinExistence type="predicted"/>
<reference evidence="1" key="1">
    <citation type="submission" date="2022-05" db="EMBL/GenBank/DDBJ databases">
        <title>Chromosome-level genome of Chaenocephalus aceratus.</title>
        <authorList>
            <person name="Park H."/>
        </authorList>
    </citation>
    <scope>NUCLEOTIDE SEQUENCE</scope>
    <source>
        <strain evidence="1">KU_202001</strain>
    </source>
</reference>
<evidence type="ECO:0000313" key="1">
    <source>
        <dbReference type="EMBL" id="KAI4805717.1"/>
    </source>
</evidence>
<evidence type="ECO:0000313" key="2">
    <source>
        <dbReference type="Proteomes" id="UP001057452"/>
    </source>
</evidence>
<name>A0ACB9VZG6_CHAAC</name>
<dbReference type="Proteomes" id="UP001057452">
    <property type="component" value="Chromosome 21"/>
</dbReference>
<accession>A0ACB9VZG6</accession>
<sequence length="67" mass="7096">SLVPLSSRTSVSLCCKSVLKDDRPMNTPCGPKELCFQTRGLVSMSPALQPLTIRPGPDGPLTSPPCN</sequence>
<gene>
    <name evidence="1" type="ORF">KUCAC02_010316</name>
</gene>
<protein>
    <submittedName>
        <fullName evidence="1">Uncharacterized protein</fullName>
    </submittedName>
</protein>
<dbReference type="EMBL" id="CM043805">
    <property type="protein sequence ID" value="KAI4805717.1"/>
    <property type="molecule type" value="Genomic_DNA"/>
</dbReference>